<dbReference type="EMBL" id="CP002207">
    <property type="protein sequence ID" value="ADP33388.1"/>
    <property type="molecule type" value="Genomic_DNA"/>
</dbReference>
<proteinExistence type="predicted"/>
<keyword evidence="2" id="KW-1185">Reference proteome</keyword>
<protein>
    <submittedName>
        <fullName evidence="1">Uncharacterized protein</fullName>
    </submittedName>
</protein>
<organism evidence="1 2">
    <name type="scientific">Bacillus atrophaeus (strain 1942)</name>
    <dbReference type="NCBI Taxonomy" id="720555"/>
    <lineage>
        <taxon>Bacteria</taxon>
        <taxon>Bacillati</taxon>
        <taxon>Bacillota</taxon>
        <taxon>Bacilli</taxon>
        <taxon>Bacillales</taxon>
        <taxon>Bacillaceae</taxon>
        <taxon>Bacillus</taxon>
    </lineage>
</organism>
<accession>A0ABM5LZR5</accession>
<evidence type="ECO:0000313" key="1">
    <source>
        <dbReference type="EMBL" id="ADP33388.1"/>
    </source>
</evidence>
<evidence type="ECO:0000313" key="2">
    <source>
        <dbReference type="Proteomes" id="UP000006867"/>
    </source>
</evidence>
<sequence>MRAGSDTRLAINDYFLSYFTKKTEKEKADCHYLLYKYKRSVS</sequence>
<gene>
    <name evidence="1" type="ordered locus">BATR1942_12285</name>
</gene>
<name>A0ABM5LZR5_BACA1</name>
<reference evidence="1 2" key="1">
    <citation type="journal article" date="2011" name="Front. Microbiol.">
        <title>Genomic signatures of strain selection and enhancement in Bacillus atrophaeus var. globigii, a historical biowarfare simulant.</title>
        <authorList>
            <person name="Gibbons H.S."/>
            <person name="Broomall S.M."/>
            <person name="McNew L.A."/>
            <person name="Daligault H."/>
            <person name="Chapman C."/>
            <person name="Bruce D."/>
            <person name="Karavis M."/>
            <person name="Krepps M."/>
            <person name="McGregor P.A."/>
            <person name="Hong C."/>
            <person name="Park K.H."/>
            <person name="Akmal A."/>
            <person name="Feldman A."/>
            <person name="Lin J.S."/>
            <person name="Chang W.E."/>
            <person name="Higgs B.W."/>
            <person name="Demirev P."/>
            <person name="Lindquist J."/>
            <person name="Liem A."/>
            <person name="Fochler E."/>
            <person name="Read T.D."/>
            <person name="Tapia R."/>
            <person name="Johnson S."/>
            <person name="Bishop-Lilly K.A."/>
            <person name="Detter C."/>
            <person name="Han C."/>
            <person name="Sozhamannan S."/>
            <person name="Rosenzweig C.N."/>
            <person name="Skowronski E.W."/>
        </authorList>
    </citation>
    <scope>NUCLEOTIDE SEQUENCE [LARGE SCALE GENOMIC DNA]</scope>
    <source>
        <strain evidence="1 2">1942</strain>
    </source>
</reference>
<dbReference type="Proteomes" id="UP000006867">
    <property type="component" value="Chromosome"/>
</dbReference>